<accession>A0A2M7XHW5</accession>
<protein>
    <submittedName>
        <fullName evidence="1">Uncharacterized protein</fullName>
    </submittedName>
</protein>
<reference evidence="2" key="1">
    <citation type="submission" date="2017-09" db="EMBL/GenBank/DDBJ databases">
        <title>Depth-based differentiation of microbial function through sediment-hosted aquifers and enrichment of novel symbionts in the deep terrestrial subsurface.</title>
        <authorList>
            <person name="Probst A.J."/>
            <person name="Ladd B."/>
            <person name="Jarett J.K."/>
            <person name="Geller-Mcgrath D.E."/>
            <person name="Sieber C.M.K."/>
            <person name="Emerson J.B."/>
            <person name="Anantharaman K."/>
            <person name="Thomas B.C."/>
            <person name="Malmstrom R."/>
            <person name="Stieglmeier M."/>
            <person name="Klingl A."/>
            <person name="Woyke T."/>
            <person name="Ryan C.M."/>
            <person name="Banfield J.F."/>
        </authorList>
    </citation>
    <scope>NUCLEOTIDE SEQUENCE [LARGE SCALE GENOMIC DNA]</scope>
</reference>
<comment type="caution">
    <text evidence="1">The sequence shown here is derived from an EMBL/GenBank/DDBJ whole genome shotgun (WGS) entry which is preliminary data.</text>
</comment>
<evidence type="ECO:0000313" key="2">
    <source>
        <dbReference type="Proteomes" id="UP000229749"/>
    </source>
</evidence>
<dbReference type="SUPFAM" id="SSF52540">
    <property type="entry name" value="P-loop containing nucleoside triphosphate hydrolases"/>
    <property type="match status" value="1"/>
</dbReference>
<dbReference type="EMBL" id="PFWS01000020">
    <property type="protein sequence ID" value="PJA47454.1"/>
    <property type="molecule type" value="Genomic_DNA"/>
</dbReference>
<gene>
    <name evidence="1" type="ORF">CO172_01335</name>
</gene>
<proteinExistence type="predicted"/>
<sequence length="59" mass="6400">MSQGKINTLIIGTSGTGKTYLVNQLKIGGVKSVFDADYIPGVGEWRNHKTNKTVLCSIF</sequence>
<dbReference type="InterPro" id="IPR027417">
    <property type="entry name" value="P-loop_NTPase"/>
</dbReference>
<organism evidence="1 2">
    <name type="scientific">Candidatus Uhrbacteria bacterium CG_4_9_14_3_um_filter_36_7</name>
    <dbReference type="NCBI Taxonomy" id="1975033"/>
    <lineage>
        <taxon>Bacteria</taxon>
        <taxon>Candidatus Uhriibacteriota</taxon>
    </lineage>
</organism>
<dbReference type="AlphaFoldDB" id="A0A2M7XHW5"/>
<evidence type="ECO:0000313" key="1">
    <source>
        <dbReference type="EMBL" id="PJA47454.1"/>
    </source>
</evidence>
<name>A0A2M7XHW5_9BACT</name>
<dbReference type="Proteomes" id="UP000229749">
    <property type="component" value="Unassembled WGS sequence"/>
</dbReference>